<comment type="caution">
    <text evidence="1">The sequence shown here is derived from an EMBL/GenBank/DDBJ whole genome shotgun (WGS) entry which is preliminary data.</text>
</comment>
<accession>A0A1W0XCT2</accession>
<gene>
    <name evidence="1" type="ORF">BV898_00970</name>
</gene>
<evidence type="ECO:0000313" key="2">
    <source>
        <dbReference type="Proteomes" id="UP000192578"/>
    </source>
</evidence>
<organism evidence="1 2">
    <name type="scientific">Hypsibius exemplaris</name>
    <name type="common">Freshwater tardigrade</name>
    <dbReference type="NCBI Taxonomy" id="2072580"/>
    <lineage>
        <taxon>Eukaryota</taxon>
        <taxon>Metazoa</taxon>
        <taxon>Ecdysozoa</taxon>
        <taxon>Tardigrada</taxon>
        <taxon>Eutardigrada</taxon>
        <taxon>Parachela</taxon>
        <taxon>Hypsibioidea</taxon>
        <taxon>Hypsibiidae</taxon>
        <taxon>Hypsibius</taxon>
    </lineage>
</organism>
<dbReference type="EMBL" id="MTYJ01000003">
    <property type="protein sequence ID" value="OQV25287.1"/>
    <property type="molecule type" value="Genomic_DNA"/>
</dbReference>
<evidence type="ECO:0000313" key="1">
    <source>
        <dbReference type="EMBL" id="OQV25287.1"/>
    </source>
</evidence>
<keyword evidence="2" id="KW-1185">Reference proteome</keyword>
<dbReference type="AlphaFoldDB" id="A0A1W0XCT2"/>
<sequence>MPRVPVEQSILRLAVRSDSTNGDLIKTAAQALIQQLETRSDLDRSITSTNKKSERVIVDSDLFQKTGCPDCHQAAWCYCDYHSDNRNCSRRSHTFP</sequence>
<dbReference type="Proteomes" id="UP000192578">
    <property type="component" value="Unassembled WGS sequence"/>
</dbReference>
<protein>
    <submittedName>
        <fullName evidence="1">Uncharacterized protein</fullName>
    </submittedName>
</protein>
<reference evidence="2" key="1">
    <citation type="submission" date="2017-01" db="EMBL/GenBank/DDBJ databases">
        <title>Comparative genomics of anhydrobiosis in the tardigrade Hypsibius dujardini.</title>
        <authorList>
            <person name="Yoshida Y."/>
            <person name="Koutsovoulos G."/>
            <person name="Laetsch D."/>
            <person name="Stevens L."/>
            <person name="Kumar S."/>
            <person name="Horikawa D."/>
            <person name="Ishino K."/>
            <person name="Komine S."/>
            <person name="Tomita M."/>
            <person name="Blaxter M."/>
            <person name="Arakawa K."/>
        </authorList>
    </citation>
    <scope>NUCLEOTIDE SEQUENCE [LARGE SCALE GENOMIC DNA]</scope>
    <source>
        <strain evidence="2">Z151</strain>
    </source>
</reference>
<name>A0A1W0XCT2_HYPEX</name>
<proteinExistence type="predicted"/>